<feature type="signal peptide" evidence="2">
    <location>
        <begin position="1"/>
        <end position="21"/>
    </location>
</feature>
<feature type="region of interest" description="Disordered" evidence="1">
    <location>
        <begin position="31"/>
        <end position="68"/>
    </location>
</feature>
<evidence type="ECO:0000313" key="4">
    <source>
        <dbReference type="Proteomes" id="UP001218246"/>
    </source>
</evidence>
<reference evidence="3 4" key="1">
    <citation type="submission" date="2023-04" db="EMBL/GenBank/DDBJ databases">
        <title>Ectobacillus antri isolated from activated sludge.</title>
        <authorList>
            <person name="Yan P."/>
            <person name="Liu X."/>
        </authorList>
    </citation>
    <scope>NUCLEOTIDE SEQUENCE [LARGE SCALE GENOMIC DNA]</scope>
    <source>
        <strain evidence="3 4">C18H</strain>
    </source>
</reference>
<evidence type="ECO:0000256" key="2">
    <source>
        <dbReference type="SAM" id="SignalP"/>
    </source>
</evidence>
<sequence length="138" mass="15085">MKTKRVMYGVLIAAMTLGACSEENQPEYVQQPYTPIEPAPPVQEPTPIEPAPITETEPVPELQEEEGISDSYEACGYYEIEEDFEVCEDESSPYYSYVHHNGLFFTSLAAASMYRTKYGTSGGTAQKGFGTGSPGYGG</sequence>
<evidence type="ECO:0000256" key="1">
    <source>
        <dbReference type="SAM" id="MobiDB-lite"/>
    </source>
</evidence>
<keyword evidence="4" id="KW-1185">Reference proteome</keyword>
<feature type="chain" id="PRO_5046390403" evidence="2">
    <location>
        <begin position="22"/>
        <end position="138"/>
    </location>
</feature>
<organism evidence="3 4">
    <name type="scientific">Ectobacillus antri</name>
    <dbReference type="NCBI Taxonomy" id="2486280"/>
    <lineage>
        <taxon>Bacteria</taxon>
        <taxon>Bacillati</taxon>
        <taxon>Bacillota</taxon>
        <taxon>Bacilli</taxon>
        <taxon>Bacillales</taxon>
        <taxon>Bacillaceae</taxon>
        <taxon>Ectobacillus</taxon>
    </lineage>
</organism>
<accession>A0ABT6H3A5</accession>
<feature type="compositionally biased region" description="Low complexity" evidence="1">
    <location>
        <begin position="51"/>
        <end position="61"/>
    </location>
</feature>
<dbReference type="RefSeq" id="WP_278017810.1">
    <property type="nucleotide sequence ID" value="NZ_JARRRY010000001.1"/>
</dbReference>
<name>A0ABT6H3A5_9BACI</name>
<protein>
    <submittedName>
        <fullName evidence="3">Uncharacterized protein</fullName>
    </submittedName>
</protein>
<dbReference type="PROSITE" id="PS51257">
    <property type="entry name" value="PROKAR_LIPOPROTEIN"/>
    <property type="match status" value="1"/>
</dbReference>
<keyword evidence="2" id="KW-0732">Signal</keyword>
<comment type="caution">
    <text evidence="3">The sequence shown here is derived from an EMBL/GenBank/DDBJ whole genome shotgun (WGS) entry which is preliminary data.</text>
</comment>
<dbReference type="EMBL" id="JARULN010000002">
    <property type="protein sequence ID" value="MDG5753199.1"/>
    <property type="molecule type" value="Genomic_DNA"/>
</dbReference>
<feature type="compositionally biased region" description="Pro residues" evidence="1">
    <location>
        <begin position="35"/>
        <end position="50"/>
    </location>
</feature>
<evidence type="ECO:0000313" key="3">
    <source>
        <dbReference type="EMBL" id="MDG5753199.1"/>
    </source>
</evidence>
<proteinExistence type="predicted"/>
<gene>
    <name evidence="3" type="ORF">P6P90_04190</name>
</gene>
<dbReference type="Proteomes" id="UP001218246">
    <property type="component" value="Unassembled WGS sequence"/>
</dbReference>